<sequence length="156" mass="17666">MKLHLLCIGRRMPDWIAAGYRDYARRLPLECALNLIEIEPVQRSRNLPADQVRAEEGRRLLKAVPKGAELIALDEHGQTLSTRALAERMRAWLADGRDRAFLVGGAEGLAADCLNQANAVWSLSALTFPHQLVRVILAEQFYRAWSLMKGHPYHRD</sequence>
<organism evidence="6 7">
    <name type="scientific">Caldichromatium japonicum</name>
    <dbReference type="NCBI Taxonomy" id="2699430"/>
    <lineage>
        <taxon>Bacteria</taxon>
        <taxon>Pseudomonadati</taxon>
        <taxon>Pseudomonadota</taxon>
        <taxon>Gammaproteobacteria</taxon>
        <taxon>Chromatiales</taxon>
        <taxon>Chromatiaceae</taxon>
        <taxon>Caldichromatium</taxon>
    </lineage>
</organism>
<comment type="catalytic activity">
    <reaction evidence="5">
        <text>pseudouridine(1915) in 23S rRNA + S-adenosyl-L-methionine = N(3)-methylpseudouridine(1915) in 23S rRNA + S-adenosyl-L-homocysteine + H(+)</text>
        <dbReference type="Rhea" id="RHEA:42752"/>
        <dbReference type="Rhea" id="RHEA-COMP:10221"/>
        <dbReference type="Rhea" id="RHEA-COMP:10222"/>
        <dbReference type="ChEBI" id="CHEBI:15378"/>
        <dbReference type="ChEBI" id="CHEBI:57856"/>
        <dbReference type="ChEBI" id="CHEBI:59789"/>
        <dbReference type="ChEBI" id="CHEBI:65314"/>
        <dbReference type="ChEBI" id="CHEBI:74486"/>
        <dbReference type="EC" id="2.1.1.177"/>
    </reaction>
</comment>
<protein>
    <recommendedName>
        <fullName evidence="5">Ribosomal RNA large subunit methyltransferase H</fullName>
        <ecNumber evidence="5">2.1.1.177</ecNumber>
    </recommendedName>
    <alternativeName>
        <fullName evidence="5">23S rRNA (pseudouridine1915-N3)-methyltransferase</fullName>
    </alternativeName>
    <alternativeName>
        <fullName evidence="5">23S rRNA m3Psi1915 methyltransferase</fullName>
    </alternativeName>
    <alternativeName>
        <fullName evidence="5">rRNA (pseudouridine-N3-)-methyltransferase RlmH</fullName>
    </alternativeName>
</protein>
<dbReference type="RefSeq" id="WP_166271566.1">
    <property type="nucleotide sequence ID" value="NZ_CP048029.1"/>
</dbReference>
<evidence type="ECO:0000256" key="5">
    <source>
        <dbReference type="HAMAP-Rule" id="MF_00658"/>
    </source>
</evidence>
<dbReference type="InterPro" id="IPR029026">
    <property type="entry name" value="tRNA_m1G_MTases_N"/>
</dbReference>
<dbReference type="PIRSF" id="PIRSF004505">
    <property type="entry name" value="MT_bac"/>
    <property type="match status" value="1"/>
</dbReference>
<dbReference type="HAMAP" id="MF_00658">
    <property type="entry name" value="23SrRNA_methyltr_H"/>
    <property type="match status" value="1"/>
</dbReference>
<accession>A0A6G7VFJ0</accession>
<keyword evidence="5" id="KW-0698">rRNA processing</keyword>
<feature type="binding site" evidence="5">
    <location>
        <position position="104"/>
    </location>
    <ligand>
        <name>S-adenosyl-L-methionine</name>
        <dbReference type="ChEBI" id="CHEBI:59789"/>
    </ligand>
</feature>
<evidence type="ECO:0000313" key="6">
    <source>
        <dbReference type="EMBL" id="QIK38670.1"/>
    </source>
</evidence>
<keyword evidence="3 5" id="KW-0949">S-adenosyl-L-methionine</keyword>
<dbReference type="GO" id="GO:0070038">
    <property type="term" value="F:rRNA (pseudouridine-N3-)-methyltransferase activity"/>
    <property type="evidence" value="ECO:0007669"/>
    <property type="project" value="UniProtKB-UniRule"/>
</dbReference>
<proteinExistence type="inferred from homology"/>
<evidence type="ECO:0000313" key="7">
    <source>
        <dbReference type="Proteomes" id="UP000502699"/>
    </source>
</evidence>
<name>A0A6G7VFJ0_9GAMM</name>
<dbReference type="EC" id="2.1.1.177" evidence="5"/>
<dbReference type="Proteomes" id="UP000502699">
    <property type="component" value="Chromosome"/>
</dbReference>
<dbReference type="PANTHER" id="PTHR33603:SF1">
    <property type="entry name" value="RIBOSOMAL RNA LARGE SUBUNIT METHYLTRANSFERASE H"/>
    <property type="match status" value="1"/>
</dbReference>
<comment type="similarity">
    <text evidence="4 5">Belongs to the RNA methyltransferase RlmH family.</text>
</comment>
<dbReference type="SUPFAM" id="SSF75217">
    <property type="entry name" value="alpha/beta knot"/>
    <property type="match status" value="1"/>
</dbReference>
<dbReference type="Gene3D" id="3.40.1280.10">
    <property type="match status" value="1"/>
</dbReference>
<dbReference type="EMBL" id="CP048029">
    <property type="protein sequence ID" value="QIK38670.1"/>
    <property type="molecule type" value="Genomic_DNA"/>
</dbReference>
<keyword evidence="5" id="KW-0963">Cytoplasm</keyword>
<gene>
    <name evidence="5 6" type="primary">rlmH</name>
    <name evidence="6" type="ORF">GWK36_12530</name>
</gene>
<evidence type="ECO:0000256" key="1">
    <source>
        <dbReference type="ARBA" id="ARBA00022603"/>
    </source>
</evidence>
<comment type="subunit">
    <text evidence="5">Homodimer.</text>
</comment>
<keyword evidence="2 5" id="KW-0808">Transferase</keyword>
<dbReference type="AlphaFoldDB" id="A0A6G7VFJ0"/>
<dbReference type="InterPro" id="IPR029028">
    <property type="entry name" value="Alpha/beta_knot_MTases"/>
</dbReference>
<feature type="binding site" evidence="5">
    <location>
        <begin position="123"/>
        <end position="128"/>
    </location>
    <ligand>
        <name>S-adenosyl-L-methionine</name>
        <dbReference type="ChEBI" id="CHEBI:59789"/>
    </ligand>
</feature>
<evidence type="ECO:0000256" key="3">
    <source>
        <dbReference type="ARBA" id="ARBA00022691"/>
    </source>
</evidence>
<comment type="function">
    <text evidence="5">Specifically methylates the pseudouridine at position 1915 (m3Psi1915) in 23S rRNA.</text>
</comment>
<dbReference type="NCBIfam" id="TIGR00246">
    <property type="entry name" value="tRNA_RlmH_YbeA"/>
    <property type="match status" value="1"/>
</dbReference>
<evidence type="ECO:0000256" key="2">
    <source>
        <dbReference type="ARBA" id="ARBA00022679"/>
    </source>
</evidence>
<dbReference type="GO" id="GO:0005737">
    <property type="term" value="C:cytoplasm"/>
    <property type="evidence" value="ECO:0007669"/>
    <property type="project" value="UniProtKB-SubCell"/>
</dbReference>
<dbReference type="NCBIfam" id="NF000986">
    <property type="entry name" value="PRK00103.1-4"/>
    <property type="match status" value="1"/>
</dbReference>
<dbReference type="KEGG" id="cjap:GWK36_12530"/>
<keyword evidence="7" id="KW-1185">Reference proteome</keyword>
<comment type="subcellular location">
    <subcellularLocation>
        <location evidence="5">Cytoplasm</location>
    </subcellularLocation>
</comment>
<dbReference type="Pfam" id="PF02590">
    <property type="entry name" value="SPOUT_MTase"/>
    <property type="match status" value="1"/>
</dbReference>
<reference evidence="7" key="1">
    <citation type="submission" date="2020-01" db="EMBL/GenBank/DDBJ databases">
        <title>Caldichromatium gen. nov., sp. nov., a thermophilic purple sulfur bacterium member of the family Chromatiaceae isolated from Nakabusa hot spring, Japan.</title>
        <authorList>
            <person name="Saini M.K."/>
            <person name="Hanada S."/>
            <person name="Tank M."/>
        </authorList>
    </citation>
    <scope>NUCLEOTIDE SEQUENCE [LARGE SCALE GENOMIC DNA]</scope>
    <source>
        <strain evidence="7">No.7</strain>
    </source>
</reference>
<dbReference type="CDD" id="cd18081">
    <property type="entry name" value="RlmH-like"/>
    <property type="match status" value="1"/>
</dbReference>
<feature type="binding site" evidence="5">
    <location>
        <position position="73"/>
    </location>
    <ligand>
        <name>S-adenosyl-L-methionine</name>
        <dbReference type="ChEBI" id="CHEBI:59789"/>
    </ligand>
</feature>
<keyword evidence="1 5" id="KW-0489">Methyltransferase</keyword>
<evidence type="ECO:0000256" key="4">
    <source>
        <dbReference type="ARBA" id="ARBA00038303"/>
    </source>
</evidence>
<dbReference type="InterPro" id="IPR003742">
    <property type="entry name" value="RlmH-like"/>
</dbReference>
<dbReference type="PANTHER" id="PTHR33603">
    <property type="entry name" value="METHYLTRANSFERASE"/>
    <property type="match status" value="1"/>
</dbReference>